<protein>
    <submittedName>
        <fullName evidence="2">Calvin cycle protein cp12-1 chloroplastic</fullName>
    </submittedName>
</protein>
<reference evidence="2" key="1">
    <citation type="submission" date="2020-07" db="EMBL/GenBank/DDBJ databases">
        <title>Ethylene signaling mediates host invasion by parasitic plants.</title>
        <authorList>
            <person name="Yoshida S."/>
        </authorList>
    </citation>
    <scope>NUCLEOTIDE SEQUENCE</scope>
    <source>
        <strain evidence="2">Okayama</strain>
    </source>
</reference>
<organism evidence="2 3">
    <name type="scientific">Phtheirospermum japonicum</name>
    <dbReference type="NCBI Taxonomy" id="374723"/>
    <lineage>
        <taxon>Eukaryota</taxon>
        <taxon>Viridiplantae</taxon>
        <taxon>Streptophyta</taxon>
        <taxon>Embryophyta</taxon>
        <taxon>Tracheophyta</taxon>
        <taxon>Spermatophyta</taxon>
        <taxon>Magnoliopsida</taxon>
        <taxon>eudicotyledons</taxon>
        <taxon>Gunneridae</taxon>
        <taxon>Pentapetalae</taxon>
        <taxon>asterids</taxon>
        <taxon>lamiids</taxon>
        <taxon>Lamiales</taxon>
        <taxon>Orobanchaceae</taxon>
        <taxon>Orobanchaceae incertae sedis</taxon>
        <taxon>Phtheirospermum</taxon>
    </lineage>
</organism>
<gene>
    <name evidence="2" type="ORF">PHJA_002527900</name>
</gene>
<evidence type="ECO:0000256" key="1">
    <source>
        <dbReference type="SAM" id="MobiDB-lite"/>
    </source>
</evidence>
<dbReference type="Proteomes" id="UP000653305">
    <property type="component" value="Unassembled WGS sequence"/>
</dbReference>
<dbReference type="EMBL" id="BMAC01000874">
    <property type="protein sequence ID" value="GFQ03841.1"/>
    <property type="molecule type" value="Genomic_DNA"/>
</dbReference>
<dbReference type="AlphaFoldDB" id="A0A830CVD4"/>
<evidence type="ECO:0000313" key="3">
    <source>
        <dbReference type="Proteomes" id="UP000653305"/>
    </source>
</evidence>
<accession>A0A830CVD4</accession>
<evidence type="ECO:0000313" key="2">
    <source>
        <dbReference type="EMBL" id="GFQ03841.1"/>
    </source>
</evidence>
<sequence length="69" mass="7961">MLTQSGFQSSTACGGAAPPNSEGFVSTPWRRRRTRYPRRWWRVLRTPRIPARMTPSAASARQRGTRWRS</sequence>
<feature type="region of interest" description="Disordered" evidence="1">
    <location>
        <begin position="1"/>
        <end position="29"/>
    </location>
</feature>
<comment type="caution">
    <text evidence="2">The sequence shown here is derived from an EMBL/GenBank/DDBJ whole genome shotgun (WGS) entry which is preliminary data.</text>
</comment>
<proteinExistence type="predicted"/>
<name>A0A830CVD4_9LAMI</name>
<keyword evidence="3" id="KW-1185">Reference proteome</keyword>
<feature type="compositionally biased region" description="Polar residues" evidence="1">
    <location>
        <begin position="1"/>
        <end position="12"/>
    </location>
</feature>